<dbReference type="PANTHER" id="PTHR23510">
    <property type="entry name" value="INNER MEMBRANE TRANSPORT PROTEIN YAJR"/>
    <property type="match status" value="1"/>
</dbReference>
<protein>
    <submittedName>
        <fullName evidence="8">MFS domain-containing protein</fullName>
    </submittedName>
</protein>
<feature type="transmembrane region" description="Helical" evidence="6">
    <location>
        <begin position="176"/>
        <end position="202"/>
    </location>
</feature>
<name>A0A1I8BNF2_MELHA</name>
<keyword evidence="7" id="KW-1185">Reference proteome</keyword>
<dbReference type="Pfam" id="PF07690">
    <property type="entry name" value="MFS_1"/>
    <property type="match status" value="2"/>
</dbReference>
<feature type="transmembrane region" description="Helical" evidence="6">
    <location>
        <begin position="43"/>
        <end position="69"/>
    </location>
</feature>
<sequence length="518" mass="59191">MPFMGLKRSTGIYKVQPISINNSVANNGINKIKIEEERKTEWGLIYLCALFTFTASVQFTLFFTSLWPFLHILDKSATVNFYGTIIAMYSLSQIIASPILGFWSTRIEKLKPPLMICNFLMFLGNFLYCLVELFPTDMIRYVLLVSRFVAGIGWAQVGLLKSFASSASINKDRSRATAFITGGIALGSVMGPAFQILFTWISYPGYPICLNIFGYPNLCLNISMFTAPALAASAVNIFLLFLQVFWFKESYVGIAKRKSDKENENLPKLPPFDWLAVAACYAIRFTQFFIFTNIETIGTEFAMMMFVWSPKDVVFWESIAHSIRGLLALSTYICYIVFDLGKKVNDRLVCLFSLIGLFLFHVFTYSWPFIPENVQLFDNQKFDRNASTAVGCDWRAMNWCLDLKQVNLWVYYFSIIIFIGLSFPNINVTMNTLFSRIIGPRMQGTQQGILEMFGGMGRMTGPLIIGFLYRTYGPRTIWIMESIEVGIMIIFWILCYRRLVPLNIPPELDEDEKENGKI</sequence>
<keyword evidence="4 6" id="KW-1133">Transmembrane helix</keyword>
<dbReference type="GO" id="GO:0005765">
    <property type="term" value="C:lysosomal membrane"/>
    <property type="evidence" value="ECO:0007669"/>
    <property type="project" value="TreeGrafter"/>
</dbReference>
<evidence type="ECO:0000256" key="3">
    <source>
        <dbReference type="ARBA" id="ARBA00022692"/>
    </source>
</evidence>
<organism evidence="7 8">
    <name type="scientific">Meloidogyne hapla</name>
    <name type="common">Root-knot nematode worm</name>
    <dbReference type="NCBI Taxonomy" id="6305"/>
    <lineage>
        <taxon>Eukaryota</taxon>
        <taxon>Metazoa</taxon>
        <taxon>Ecdysozoa</taxon>
        <taxon>Nematoda</taxon>
        <taxon>Chromadorea</taxon>
        <taxon>Rhabditida</taxon>
        <taxon>Tylenchina</taxon>
        <taxon>Tylenchomorpha</taxon>
        <taxon>Tylenchoidea</taxon>
        <taxon>Meloidogynidae</taxon>
        <taxon>Meloidogyninae</taxon>
        <taxon>Meloidogyne</taxon>
    </lineage>
</organism>
<feature type="transmembrane region" description="Helical" evidence="6">
    <location>
        <begin position="115"/>
        <end position="135"/>
    </location>
</feature>
<proteinExistence type="predicted"/>
<feature type="transmembrane region" description="Helical" evidence="6">
    <location>
        <begin position="222"/>
        <end position="247"/>
    </location>
</feature>
<feature type="transmembrane region" description="Helical" evidence="6">
    <location>
        <begin position="409"/>
        <end position="428"/>
    </location>
</feature>
<feature type="transmembrane region" description="Helical" evidence="6">
    <location>
        <begin position="314"/>
        <end position="338"/>
    </location>
</feature>
<evidence type="ECO:0000256" key="4">
    <source>
        <dbReference type="ARBA" id="ARBA00022989"/>
    </source>
</evidence>
<accession>A0A1I8BNF2</accession>
<dbReference type="InterPro" id="IPR036259">
    <property type="entry name" value="MFS_trans_sf"/>
</dbReference>
<dbReference type="SUPFAM" id="SSF103473">
    <property type="entry name" value="MFS general substrate transporter"/>
    <property type="match status" value="1"/>
</dbReference>
<keyword evidence="2" id="KW-0813">Transport</keyword>
<evidence type="ECO:0000256" key="6">
    <source>
        <dbReference type="SAM" id="Phobius"/>
    </source>
</evidence>
<evidence type="ECO:0000256" key="5">
    <source>
        <dbReference type="ARBA" id="ARBA00023136"/>
    </source>
</evidence>
<dbReference type="Gene3D" id="1.20.1250.20">
    <property type="entry name" value="MFS general substrate transporter like domains"/>
    <property type="match status" value="1"/>
</dbReference>
<dbReference type="WBParaSite" id="MhA1_Contig325.frz3.fgene1">
    <property type="protein sequence ID" value="MhA1_Contig325.frz3.fgene1"/>
    <property type="gene ID" value="MhA1_Contig325.frz3.fgene1"/>
</dbReference>
<feature type="transmembrane region" description="Helical" evidence="6">
    <location>
        <begin position="81"/>
        <end position="103"/>
    </location>
</feature>
<dbReference type="InterPro" id="IPR011701">
    <property type="entry name" value="MFS"/>
</dbReference>
<feature type="transmembrane region" description="Helical" evidence="6">
    <location>
        <begin position="141"/>
        <end position="164"/>
    </location>
</feature>
<feature type="transmembrane region" description="Helical" evidence="6">
    <location>
        <begin position="350"/>
        <end position="370"/>
    </location>
</feature>
<evidence type="ECO:0000313" key="7">
    <source>
        <dbReference type="Proteomes" id="UP000095281"/>
    </source>
</evidence>
<dbReference type="Proteomes" id="UP000095281">
    <property type="component" value="Unplaced"/>
</dbReference>
<feature type="transmembrane region" description="Helical" evidence="6">
    <location>
        <begin position="475"/>
        <end position="495"/>
    </location>
</feature>
<dbReference type="CDD" id="cd17326">
    <property type="entry name" value="MFS_MFSD8"/>
    <property type="match status" value="1"/>
</dbReference>
<evidence type="ECO:0000313" key="8">
    <source>
        <dbReference type="WBParaSite" id="MhA1_Contig325.frz3.fgene1"/>
    </source>
</evidence>
<dbReference type="GO" id="GO:0012505">
    <property type="term" value="C:endomembrane system"/>
    <property type="evidence" value="ECO:0007669"/>
    <property type="project" value="UniProtKB-SubCell"/>
</dbReference>
<reference evidence="8" key="1">
    <citation type="submission" date="2016-11" db="UniProtKB">
        <authorList>
            <consortium name="WormBaseParasite"/>
        </authorList>
    </citation>
    <scope>IDENTIFICATION</scope>
</reference>
<dbReference type="GO" id="GO:0022857">
    <property type="term" value="F:transmembrane transporter activity"/>
    <property type="evidence" value="ECO:0007669"/>
    <property type="project" value="InterPro"/>
</dbReference>
<dbReference type="OMA" id="ECATQRR"/>
<dbReference type="AlphaFoldDB" id="A0A1I8BNF2"/>
<comment type="subcellular location">
    <subcellularLocation>
        <location evidence="1">Endomembrane system</location>
        <topology evidence="1">Multi-pass membrane protein</topology>
    </subcellularLocation>
</comment>
<feature type="transmembrane region" description="Helical" evidence="6">
    <location>
        <begin position="449"/>
        <end position="469"/>
    </location>
</feature>
<keyword evidence="3 6" id="KW-0812">Transmembrane</keyword>
<keyword evidence="5 6" id="KW-0472">Membrane</keyword>
<dbReference type="PANTHER" id="PTHR23510:SF3">
    <property type="entry name" value="MAJOR FACILITATOR SUPERFAMILY DOMAIN-CONTAINING PROTEIN 8"/>
    <property type="match status" value="1"/>
</dbReference>
<dbReference type="InterPro" id="IPR051068">
    <property type="entry name" value="MFS_Domain-Containing_Protein"/>
</dbReference>
<evidence type="ECO:0000256" key="1">
    <source>
        <dbReference type="ARBA" id="ARBA00004127"/>
    </source>
</evidence>
<evidence type="ECO:0000256" key="2">
    <source>
        <dbReference type="ARBA" id="ARBA00022448"/>
    </source>
</evidence>